<dbReference type="EMBL" id="LBWA01000014">
    <property type="protein sequence ID" value="KKQ97296.1"/>
    <property type="molecule type" value="Genomic_DNA"/>
</dbReference>
<dbReference type="AlphaFoldDB" id="A0A0G0Q6K7"/>
<name>A0A0G0Q6K7_9BACT</name>
<sequence length="120" mass="13803">MIKLLKRGKYTLIETRNDVKILKLDKKTFVWIFTKSIGEILVATHRGHKTDQKLSKGEYRIYKVKDEPKLVDQLHLELSVGEGDWQGYLLPTGFPKDPQAGEAGKKTRSRIIPTIELVTR</sequence>
<reference evidence="1 2" key="1">
    <citation type="journal article" date="2015" name="Nature">
        <title>rRNA introns, odd ribosomes, and small enigmatic genomes across a large radiation of phyla.</title>
        <authorList>
            <person name="Brown C.T."/>
            <person name="Hug L.A."/>
            <person name="Thomas B.C."/>
            <person name="Sharon I."/>
            <person name="Castelle C.J."/>
            <person name="Singh A."/>
            <person name="Wilkins M.J."/>
            <person name="Williams K.H."/>
            <person name="Banfield J.F."/>
        </authorList>
    </citation>
    <scope>NUCLEOTIDE SEQUENCE [LARGE SCALE GENOMIC DNA]</scope>
</reference>
<gene>
    <name evidence="1" type="ORF">UT23_C0014G0032</name>
</gene>
<protein>
    <submittedName>
        <fullName evidence="1">Uncharacterized protein</fullName>
    </submittedName>
</protein>
<accession>A0A0G0Q6K7</accession>
<comment type="caution">
    <text evidence="1">The sequence shown here is derived from an EMBL/GenBank/DDBJ whole genome shotgun (WGS) entry which is preliminary data.</text>
</comment>
<evidence type="ECO:0000313" key="1">
    <source>
        <dbReference type="EMBL" id="KKQ97296.1"/>
    </source>
</evidence>
<organism evidence="1 2">
    <name type="scientific">Candidatus Woesebacteria bacterium GW2011_GWA1_39_12</name>
    <dbReference type="NCBI Taxonomy" id="1618549"/>
    <lineage>
        <taxon>Bacteria</taxon>
        <taxon>Candidatus Woeseibacteriota</taxon>
    </lineage>
</organism>
<proteinExistence type="predicted"/>
<evidence type="ECO:0000313" key="2">
    <source>
        <dbReference type="Proteomes" id="UP000034325"/>
    </source>
</evidence>
<dbReference type="Proteomes" id="UP000034325">
    <property type="component" value="Unassembled WGS sequence"/>
</dbReference>